<protein>
    <recommendedName>
        <fullName evidence="1">NAD-dependent epimerase/dehydratase domain-containing protein</fullName>
    </recommendedName>
</protein>
<name>A0A0F9U5X7_9ZZZZ</name>
<dbReference type="EMBL" id="LAZR01000196">
    <property type="protein sequence ID" value="KKN82702.1"/>
    <property type="molecule type" value="Genomic_DNA"/>
</dbReference>
<dbReference type="InterPro" id="IPR036291">
    <property type="entry name" value="NAD(P)-bd_dom_sf"/>
</dbReference>
<dbReference type="Gene3D" id="3.40.50.720">
    <property type="entry name" value="NAD(P)-binding Rossmann-like Domain"/>
    <property type="match status" value="1"/>
</dbReference>
<dbReference type="AlphaFoldDB" id="A0A0F9U5X7"/>
<proteinExistence type="predicted"/>
<dbReference type="GO" id="GO:0006556">
    <property type="term" value="P:S-adenosylmethionine biosynthetic process"/>
    <property type="evidence" value="ECO:0007669"/>
    <property type="project" value="TreeGrafter"/>
</dbReference>
<dbReference type="GO" id="GO:0048270">
    <property type="term" value="F:methionine adenosyltransferase regulator activity"/>
    <property type="evidence" value="ECO:0007669"/>
    <property type="project" value="TreeGrafter"/>
</dbReference>
<feature type="domain" description="NAD-dependent epimerase/dehydratase" evidence="1">
    <location>
        <begin position="9"/>
        <end position="231"/>
    </location>
</feature>
<dbReference type="Pfam" id="PF01370">
    <property type="entry name" value="Epimerase"/>
    <property type="match status" value="1"/>
</dbReference>
<organism evidence="2">
    <name type="scientific">marine sediment metagenome</name>
    <dbReference type="NCBI Taxonomy" id="412755"/>
    <lineage>
        <taxon>unclassified sequences</taxon>
        <taxon>metagenomes</taxon>
        <taxon>ecological metagenomes</taxon>
    </lineage>
</organism>
<dbReference type="GO" id="GO:0048269">
    <property type="term" value="C:methionine adenosyltransferase complex"/>
    <property type="evidence" value="ECO:0007669"/>
    <property type="project" value="TreeGrafter"/>
</dbReference>
<reference evidence="2" key="1">
    <citation type="journal article" date="2015" name="Nature">
        <title>Complex archaea that bridge the gap between prokaryotes and eukaryotes.</title>
        <authorList>
            <person name="Spang A."/>
            <person name="Saw J.H."/>
            <person name="Jorgensen S.L."/>
            <person name="Zaremba-Niedzwiedzka K."/>
            <person name="Martijn J."/>
            <person name="Lind A.E."/>
            <person name="van Eijk R."/>
            <person name="Schleper C."/>
            <person name="Guy L."/>
            <person name="Ettema T.J."/>
        </authorList>
    </citation>
    <scope>NUCLEOTIDE SEQUENCE</scope>
</reference>
<dbReference type="InterPro" id="IPR001509">
    <property type="entry name" value="Epimerase_deHydtase"/>
</dbReference>
<dbReference type="PANTHER" id="PTHR10491">
    <property type="entry name" value="DTDP-4-DEHYDRORHAMNOSE REDUCTASE"/>
    <property type="match status" value="1"/>
</dbReference>
<accession>A0A0F9U5X7</accession>
<dbReference type="PANTHER" id="PTHR10491:SF4">
    <property type="entry name" value="METHIONINE ADENOSYLTRANSFERASE 2 SUBUNIT BETA"/>
    <property type="match status" value="1"/>
</dbReference>
<evidence type="ECO:0000313" key="2">
    <source>
        <dbReference type="EMBL" id="KKN82702.1"/>
    </source>
</evidence>
<sequence length="306" mass="34213">MNRGNQKVTLLGATGFLGSAIADVLDTMQIPWIGICIGKSTRPNIVALSPDDKESLINIINDYPIVINATGSLKPKDFEERTTESLDLFWKNVEHFTDVLVSSNIEMLVHLSSAGTVYGDRASGDGYEESSLLKPISWYGKAKMFEELHYEKVAELEEFKYLCVRISNPFGNKVKARHGFIDVLLYCMREGKEFSYFADCDPKRDFVYAPDMSKMILSLVTKNECGTYNIGSGNAINLSSIANYVKEKIDTPYLINRTLAKPSFDVLNSVICIDKVKSKNAYTNTMSVYDYIDAQLLLSPVNKNGL</sequence>
<gene>
    <name evidence="2" type="ORF">LCGC14_0306600</name>
</gene>
<dbReference type="InterPro" id="IPR005913">
    <property type="entry name" value="dTDP_dehydrorham_reduct"/>
</dbReference>
<comment type="caution">
    <text evidence="2">The sequence shown here is derived from an EMBL/GenBank/DDBJ whole genome shotgun (WGS) entry which is preliminary data.</text>
</comment>
<dbReference type="SUPFAM" id="SSF51735">
    <property type="entry name" value="NAD(P)-binding Rossmann-fold domains"/>
    <property type="match status" value="1"/>
</dbReference>
<evidence type="ECO:0000259" key="1">
    <source>
        <dbReference type="Pfam" id="PF01370"/>
    </source>
</evidence>